<sequence>MIIVSATDGVQHPASTPVSNVNVANGLTVLRIVLVPVFLAALFVDGGHTTLWRWIAFAVFAVAMITDRIDGQIARRYGLITDFGKLMDPIADKALTGAAFVGLSVLAELPWWVTLVILAREFGITAFRFAVIRDGVIPASRGGKLKTLLQTIAIGLYLMPLPGWMDVPSQVAMGAALIVTVATGVDYLISWWRGRA</sequence>
<evidence type="ECO:0000256" key="4">
    <source>
        <dbReference type="ARBA" id="ARBA00022516"/>
    </source>
</evidence>
<dbReference type="InterPro" id="IPR048254">
    <property type="entry name" value="CDP_ALCOHOL_P_TRANSF_CS"/>
</dbReference>
<evidence type="ECO:0000256" key="2">
    <source>
        <dbReference type="ARBA" id="ARBA00005074"/>
    </source>
</evidence>
<dbReference type="PANTHER" id="PTHR14269">
    <property type="entry name" value="CDP-DIACYLGLYCEROL--GLYCEROL-3-PHOSPHATE 3-PHOSPHATIDYLTRANSFERASE-RELATED"/>
    <property type="match status" value="1"/>
</dbReference>
<dbReference type="PANTHER" id="PTHR14269:SF52">
    <property type="entry name" value="PHOSPHATIDYLGLYCEROPHOSPHATE SYNTHASE-RELATED"/>
    <property type="match status" value="1"/>
</dbReference>
<keyword evidence="11" id="KW-1208">Phospholipid metabolism</keyword>
<evidence type="ECO:0000256" key="6">
    <source>
        <dbReference type="ARBA" id="ARBA00022692"/>
    </source>
</evidence>
<dbReference type="InterPro" id="IPR004570">
    <property type="entry name" value="Phosphatidylglycerol_P_synth"/>
</dbReference>
<dbReference type="Proteomes" id="UP000070409">
    <property type="component" value="Unassembled WGS sequence"/>
</dbReference>
<name>A0A137Z6W4_9ACTN</name>
<evidence type="ECO:0000256" key="12">
    <source>
        <dbReference type="NCBIfam" id="TIGR00560"/>
    </source>
</evidence>
<evidence type="ECO:0000256" key="3">
    <source>
        <dbReference type="ARBA" id="ARBA00010441"/>
    </source>
</evidence>
<comment type="subcellular location">
    <subcellularLocation>
        <location evidence="1">Membrane</location>
        <topology evidence="1">Multi-pass membrane protein</topology>
    </subcellularLocation>
</comment>
<keyword evidence="8" id="KW-0443">Lipid metabolism</keyword>
<evidence type="ECO:0000256" key="1">
    <source>
        <dbReference type="ARBA" id="ARBA00004141"/>
    </source>
</evidence>
<evidence type="ECO:0000313" key="16">
    <source>
        <dbReference type="Proteomes" id="UP000070409"/>
    </source>
</evidence>
<dbReference type="Gene3D" id="1.20.120.1760">
    <property type="match status" value="1"/>
</dbReference>
<comment type="pathway">
    <text evidence="2">Lipid metabolism; phospholipid metabolism.</text>
</comment>
<evidence type="ECO:0000256" key="10">
    <source>
        <dbReference type="ARBA" id="ARBA00023209"/>
    </source>
</evidence>
<feature type="transmembrane region" description="Helical" evidence="14">
    <location>
        <begin position="171"/>
        <end position="192"/>
    </location>
</feature>
<dbReference type="EC" id="2.7.8.5" evidence="12"/>
<evidence type="ECO:0000256" key="14">
    <source>
        <dbReference type="SAM" id="Phobius"/>
    </source>
</evidence>
<evidence type="ECO:0000313" key="15">
    <source>
        <dbReference type="EMBL" id="KXO93926.1"/>
    </source>
</evidence>
<dbReference type="InterPro" id="IPR050324">
    <property type="entry name" value="CDP-alcohol_PTase-I"/>
</dbReference>
<organism evidence="15 16">
    <name type="scientific">Tsukamurella pseudospumae</name>
    <dbReference type="NCBI Taxonomy" id="239498"/>
    <lineage>
        <taxon>Bacteria</taxon>
        <taxon>Bacillati</taxon>
        <taxon>Actinomycetota</taxon>
        <taxon>Actinomycetes</taxon>
        <taxon>Mycobacteriales</taxon>
        <taxon>Tsukamurellaceae</taxon>
        <taxon>Tsukamurella</taxon>
    </lineage>
</organism>
<dbReference type="NCBIfam" id="TIGR00560">
    <property type="entry name" value="pgsA"/>
    <property type="match status" value="1"/>
</dbReference>
<accession>A0A137Z6W4</accession>
<feature type="transmembrane region" description="Helical" evidence="14">
    <location>
        <begin position="23"/>
        <end position="44"/>
    </location>
</feature>
<keyword evidence="9 14" id="KW-0472">Membrane</keyword>
<keyword evidence="16" id="KW-1185">Reference proteome</keyword>
<dbReference type="EMBL" id="LSRE01000034">
    <property type="protein sequence ID" value="KXO93926.1"/>
    <property type="molecule type" value="Genomic_DNA"/>
</dbReference>
<evidence type="ECO:0000256" key="7">
    <source>
        <dbReference type="ARBA" id="ARBA00022989"/>
    </source>
</evidence>
<keyword evidence="7 14" id="KW-1133">Transmembrane helix</keyword>
<dbReference type="InterPro" id="IPR000462">
    <property type="entry name" value="CDP-OH_P_trans"/>
</dbReference>
<comment type="caution">
    <text evidence="15">The sequence shown here is derived from an EMBL/GenBank/DDBJ whole genome shotgun (WGS) entry which is preliminary data.</text>
</comment>
<protein>
    <recommendedName>
        <fullName evidence="12">CDP-diacylglycerol--glycerol-3-phosphate 3-phosphatidyltransferase</fullName>
        <ecNumber evidence="12">2.7.8.5</ecNumber>
    </recommendedName>
</protein>
<proteinExistence type="inferred from homology"/>
<dbReference type="Pfam" id="PF01066">
    <property type="entry name" value="CDP-OH_P_transf"/>
    <property type="match status" value="1"/>
</dbReference>
<gene>
    <name evidence="15" type="ORF">AXK61_05165</name>
</gene>
<feature type="transmembrane region" description="Helical" evidence="14">
    <location>
        <begin position="51"/>
        <end position="69"/>
    </location>
</feature>
<evidence type="ECO:0000256" key="5">
    <source>
        <dbReference type="ARBA" id="ARBA00022679"/>
    </source>
</evidence>
<evidence type="ECO:0000256" key="8">
    <source>
        <dbReference type="ARBA" id="ARBA00023098"/>
    </source>
</evidence>
<keyword evidence="4" id="KW-0444">Lipid biosynthesis</keyword>
<keyword evidence="10" id="KW-0594">Phospholipid biosynthesis</keyword>
<dbReference type="PIRSF" id="PIRSF000847">
    <property type="entry name" value="Phos_ph_gly_syn"/>
    <property type="match status" value="1"/>
</dbReference>
<keyword evidence="5 13" id="KW-0808">Transferase</keyword>
<keyword evidence="6 14" id="KW-0812">Transmembrane</keyword>
<dbReference type="InterPro" id="IPR043130">
    <property type="entry name" value="CDP-OH_PTrfase_TM_dom"/>
</dbReference>
<evidence type="ECO:0000256" key="13">
    <source>
        <dbReference type="RuleBase" id="RU003750"/>
    </source>
</evidence>
<comment type="similarity">
    <text evidence="3 13">Belongs to the CDP-alcohol phosphatidyltransferase class-I family.</text>
</comment>
<evidence type="ECO:0000256" key="9">
    <source>
        <dbReference type="ARBA" id="ARBA00023136"/>
    </source>
</evidence>
<reference evidence="15 16" key="1">
    <citation type="submission" date="2016-02" db="EMBL/GenBank/DDBJ databases">
        <authorList>
            <person name="Teng J.L."/>
            <person name="Tang Y."/>
            <person name="Huang Y."/>
            <person name="Guo F."/>
            <person name="Wei W."/>
            <person name="Chen J.H."/>
            <person name="Wong S.Y."/>
            <person name="Lau S.K."/>
            <person name="Woo P.C."/>
        </authorList>
    </citation>
    <scope>NUCLEOTIDE SEQUENCE [LARGE SCALE GENOMIC DNA]</scope>
    <source>
        <strain evidence="15 16">JCM 13375</strain>
    </source>
</reference>
<evidence type="ECO:0000256" key="11">
    <source>
        <dbReference type="ARBA" id="ARBA00023264"/>
    </source>
</evidence>
<dbReference type="PROSITE" id="PS00379">
    <property type="entry name" value="CDP_ALCOHOL_P_TRANSF"/>
    <property type="match status" value="1"/>
</dbReference>